<evidence type="ECO:0000259" key="2">
    <source>
        <dbReference type="PROSITE" id="PS51387"/>
    </source>
</evidence>
<reference evidence="3 4" key="1">
    <citation type="journal article" date="2024" name="Chem. Sci.">
        <title>Discovery of megapolipeptins by genome mining of a Burkholderiales bacteria collection.</title>
        <authorList>
            <person name="Paulo B.S."/>
            <person name="Recchia M.J.J."/>
            <person name="Lee S."/>
            <person name="Fergusson C.H."/>
            <person name="Romanowski S.B."/>
            <person name="Hernandez A."/>
            <person name="Krull N."/>
            <person name="Liu D.Y."/>
            <person name="Cavanagh H."/>
            <person name="Bos A."/>
            <person name="Gray C.A."/>
            <person name="Murphy B.T."/>
            <person name="Linington R.G."/>
            <person name="Eustaquio A.S."/>
        </authorList>
    </citation>
    <scope>NUCLEOTIDE SEQUENCE [LARGE SCALE GENOMIC DNA]</scope>
    <source>
        <strain evidence="3 4">RL17-338-BIC-A</strain>
    </source>
</reference>
<evidence type="ECO:0000313" key="4">
    <source>
        <dbReference type="Proteomes" id="UP001629432"/>
    </source>
</evidence>
<evidence type="ECO:0000256" key="1">
    <source>
        <dbReference type="ARBA" id="ARBA00022827"/>
    </source>
</evidence>
<dbReference type="InterPro" id="IPR016167">
    <property type="entry name" value="FAD-bd_PCMH_sub1"/>
</dbReference>
<dbReference type="Gene3D" id="3.30.43.10">
    <property type="entry name" value="Uridine Diphospho-n-acetylenolpyruvylglucosamine Reductase, domain 2"/>
    <property type="match status" value="1"/>
</dbReference>
<dbReference type="InterPro" id="IPR036318">
    <property type="entry name" value="FAD-bd_PCMH-like_sf"/>
</dbReference>
<protein>
    <submittedName>
        <fullName evidence="3">FAD-binding oxidoreductase</fullName>
    </submittedName>
</protein>
<dbReference type="Pfam" id="PF01565">
    <property type="entry name" value="FAD_binding_4"/>
    <property type="match status" value="1"/>
</dbReference>
<dbReference type="PROSITE" id="PS51387">
    <property type="entry name" value="FAD_PCMH"/>
    <property type="match status" value="1"/>
</dbReference>
<evidence type="ECO:0000313" key="3">
    <source>
        <dbReference type="EMBL" id="MFM0641152.1"/>
    </source>
</evidence>
<keyword evidence="1" id="KW-0285">Flavoprotein</keyword>
<dbReference type="PANTHER" id="PTHR11748">
    <property type="entry name" value="D-LACTATE DEHYDROGENASE"/>
    <property type="match status" value="1"/>
</dbReference>
<name>A0ABW9E2D3_9BURK</name>
<comment type="caution">
    <text evidence="3">The sequence shown here is derived from an EMBL/GenBank/DDBJ whole genome shotgun (WGS) entry which is preliminary data.</text>
</comment>
<proteinExistence type="predicted"/>
<dbReference type="Gene3D" id="3.30.465.10">
    <property type="match status" value="1"/>
</dbReference>
<dbReference type="RefSeq" id="WP_408237729.1">
    <property type="nucleotide sequence ID" value="NZ_JAQQCF010000036.1"/>
</dbReference>
<dbReference type="InterPro" id="IPR016166">
    <property type="entry name" value="FAD-bd_PCMH"/>
</dbReference>
<dbReference type="SUPFAM" id="SSF56176">
    <property type="entry name" value="FAD-binding/transporter-associated domain-like"/>
    <property type="match status" value="1"/>
</dbReference>
<dbReference type="PANTHER" id="PTHR11748:SF118">
    <property type="entry name" value="ALKYLDIHYDROXYACETONEPHOSPHATE SYNTHASE (PRECURSOR)"/>
    <property type="match status" value="1"/>
</dbReference>
<dbReference type="InterPro" id="IPR016169">
    <property type="entry name" value="FAD-bd_PCMH_sub2"/>
</dbReference>
<dbReference type="EMBL" id="JAQQCF010000036">
    <property type="protein sequence ID" value="MFM0641152.1"/>
    <property type="molecule type" value="Genomic_DNA"/>
</dbReference>
<gene>
    <name evidence="3" type="ORF">PQQ63_31090</name>
</gene>
<dbReference type="Proteomes" id="UP001629432">
    <property type="component" value="Unassembled WGS sequence"/>
</dbReference>
<keyword evidence="1" id="KW-0274">FAD</keyword>
<sequence length="564" mass="61093">MLTSDQMKAVQDIVGPQWVTDEPCCTDTYSIHRNPEWTTGGKSPWLPRPTAVVTPATAQEIAELVRFCNKTGLMVKPLSTGLGPESAVSREGVIQIDLKRMNKIIDIDVKNQIAVVEPYVKAIRLQTELWKLGLNVNVVSCGGTSSVLASTTSGWGYGFSGPGLGYSGRNYMGAEWVSPAGEIITLGSAGHGAGWFSAEGPGPSMRGILRGQWGALGGLGVYTKAAVKLYKWDGPPQPEIVGSNPHYYLRDPLPSNMGFFMLACPTEQALKDIGYKLGEAEIAYADCHLPVFQSAYIGGGSDWSKVEEVMSTGFFQKMTKNSLIVAVIGHSQREFDWKKEAIRQIVKEVDGASMPVGVQPSIEQLKKIAPFIKALNNPLRLVRWLGGLANGGSRNSAEKQHIISELFMFLLRHAINLQGAYPMPNSFFTLMGSLDTWDKGVSEGACSDGLRQKYIDAGGLIDDGGQGGIGGTYENGHLGYMEALAMYTPSSRKSVRAFLSYSDDAHEVAIKDGYGLGLLAAGDVRNRQYGPHCSNYHEWMVKIKKALDPHTASDPGMYIDPGKA</sequence>
<keyword evidence="4" id="KW-1185">Reference proteome</keyword>
<organism evidence="3 4">
    <name type="scientific">Paraburkholderia metrosideri</name>
    <dbReference type="NCBI Taxonomy" id="580937"/>
    <lineage>
        <taxon>Bacteria</taxon>
        <taxon>Pseudomonadati</taxon>
        <taxon>Pseudomonadota</taxon>
        <taxon>Betaproteobacteria</taxon>
        <taxon>Burkholderiales</taxon>
        <taxon>Burkholderiaceae</taxon>
        <taxon>Paraburkholderia</taxon>
    </lineage>
</organism>
<dbReference type="InterPro" id="IPR006094">
    <property type="entry name" value="Oxid_FAD_bind_N"/>
</dbReference>
<feature type="domain" description="FAD-binding PCMH-type" evidence="2">
    <location>
        <begin position="45"/>
        <end position="232"/>
    </location>
</feature>
<accession>A0ABW9E2D3</accession>